<dbReference type="AlphaFoldDB" id="A0A8J3VRV9"/>
<proteinExistence type="predicted"/>
<comment type="caution">
    <text evidence="3">The sequence shown here is derived from an EMBL/GenBank/DDBJ whole genome shotgun (WGS) entry which is preliminary data.</text>
</comment>
<dbReference type="SUPFAM" id="SSF54593">
    <property type="entry name" value="Glyoxalase/Bleomycin resistance protein/Dihydroxybiphenyl dioxygenase"/>
    <property type="match status" value="1"/>
</dbReference>
<dbReference type="InterPro" id="IPR036388">
    <property type="entry name" value="WH-like_DNA-bd_sf"/>
</dbReference>
<dbReference type="Gene3D" id="1.10.10.10">
    <property type="entry name" value="Winged helix-like DNA-binding domain superfamily/Winged helix DNA-binding domain"/>
    <property type="match status" value="1"/>
</dbReference>
<reference evidence="3" key="1">
    <citation type="submission" date="2021-01" db="EMBL/GenBank/DDBJ databases">
        <title>Whole genome shotgun sequence of Rugosimonospora africana NBRC 104875.</title>
        <authorList>
            <person name="Komaki H."/>
            <person name="Tamura T."/>
        </authorList>
    </citation>
    <scope>NUCLEOTIDE SEQUENCE</scope>
    <source>
        <strain evidence="3">NBRC 104875</strain>
    </source>
</reference>
<dbReference type="GO" id="GO:0003677">
    <property type="term" value="F:DNA binding"/>
    <property type="evidence" value="ECO:0007669"/>
    <property type="project" value="InterPro"/>
</dbReference>
<evidence type="ECO:0000259" key="1">
    <source>
        <dbReference type="PROSITE" id="PS50043"/>
    </source>
</evidence>
<dbReference type="InterPro" id="IPR000792">
    <property type="entry name" value="Tscrpt_reg_LuxR_C"/>
</dbReference>
<evidence type="ECO:0000259" key="2">
    <source>
        <dbReference type="PROSITE" id="PS51819"/>
    </source>
</evidence>
<dbReference type="InterPro" id="IPR004360">
    <property type="entry name" value="Glyas_Fos-R_dOase_dom"/>
</dbReference>
<dbReference type="Pfam" id="PF00903">
    <property type="entry name" value="Glyoxalase"/>
    <property type="match status" value="1"/>
</dbReference>
<dbReference type="Proteomes" id="UP000642748">
    <property type="component" value="Unassembled WGS sequence"/>
</dbReference>
<feature type="domain" description="HTH luxR-type" evidence="1">
    <location>
        <begin position="1"/>
        <end position="59"/>
    </location>
</feature>
<dbReference type="Pfam" id="PF00196">
    <property type="entry name" value="GerE"/>
    <property type="match status" value="1"/>
</dbReference>
<protein>
    <submittedName>
        <fullName evidence="3">Uncharacterized protein</fullName>
    </submittedName>
</protein>
<feature type="domain" description="VOC" evidence="2">
    <location>
        <begin position="85"/>
        <end position="199"/>
    </location>
</feature>
<dbReference type="GO" id="GO:0006355">
    <property type="term" value="P:regulation of DNA-templated transcription"/>
    <property type="evidence" value="ECO:0007669"/>
    <property type="project" value="InterPro"/>
</dbReference>
<keyword evidence="4" id="KW-1185">Reference proteome</keyword>
<name>A0A8J3VRV9_9ACTN</name>
<dbReference type="EMBL" id="BONZ01000043">
    <property type="protein sequence ID" value="GIH16509.1"/>
    <property type="molecule type" value="Genomic_DNA"/>
</dbReference>
<dbReference type="InterPro" id="IPR016032">
    <property type="entry name" value="Sig_transdc_resp-reg_C-effctor"/>
</dbReference>
<dbReference type="PROSITE" id="PS50043">
    <property type="entry name" value="HTH_LUXR_2"/>
    <property type="match status" value="1"/>
</dbReference>
<accession>A0A8J3VRV9</accession>
<dbReference type="SUPFAM" id="SSF46894">
    <property type="entry name" value="C-terminal effector domain of the bipartite response regulators"/>
    <property type="match status" value="1"/>
</dbReference>
<dbReference type="PROSITE" id="PS51819">
    <property type="entry name" value="VOC"/>
    <property type="match status" value="1"/>
</dbReference>
<evidence type="ECO:0000313" key="4">
    <source>
        <dbReference type="Proteomes" id="UP000642748"/>
    </source>
</evidence>
<dbReference type="InterPro" id="IPR037523">
    <property type="entry name" value="VOC_core"/>
</dbReference>
<sequence>MTPAEWRVVDAVRHGLTNRQIAARGGVSLDAVKFHVANAVAKLGLDGRAALRSWTGVPAGSAPHRALHRPAVRETTMSGSLSLGAIGQVSRPVGDIDRAVEWYRDVLGLPHLYTYGDLAFFDCGGVRLFLSAESGTAVGEPSVLYFRVDDMHAAYQELRTRGVEFEGAPHLIFRHESGLEEWMAFFKDPDGHLLAIMAQLLADCAAERLS</sequence>
<dbReference type="SMART" id="SM00421">
    <property type="entry name" value="HTH_LUXR"/>
    <property type="match status" value="1"/>
</dbReference>
<dbReference type="InterPro" id="IPR029068">
    <property type="entry name" value="Glyas_Bleomycin-R_OHBP_Dase"/>
</dbReference>
<dbReference type="Gene3D" id="3.10.180.10">
    <property type="entry name" value="2,3-Dihydroxybiphenyl 1,2-Dioxygenase, domain 1"/>
    <property type="match status" value="1"/>
</dbReference>
<organism evidence="3 4">
    <name type="scientific">Rugosimonospora africana</name>
    <dbReference type="NCBI Taxonomy" id="556532"/>
    <lineage>
        <taxon>Bacteria</taxon>
        <taxon>Bacillati</taxon>
        <taxon>Actinomycetota</taxon>
        <taxon>Actinomycetes</taxon>
        <taxon>Micromonosporales</taxon>
        <taxon>Micromonosporaceae</taxon>
        <taxon>Rugosimonospora</taxon>
    </lineage>
</organism>
<evidence type="ECO:0000313" key="3">
    <source>
        <dbReference type="EMBL" id="GIH16509.1"/>
    </source>
</evidence>
<gene>
    <name evidence="3" type="ORF">Raf01_46810</name>
</gene>